<sequence length="69" mass="8026">MSDKALPRFFTSDPTRRQGLKVSREKYNVILTLKEAGKIDGGITEYRGSLKIQHGTKKRRFKVHGRYYP</sequence>
<name>A0ABQ1YDV7_9BACT</name>
<proteinExistence type="predicted"/>
<evidence type="ECO:0000313" key="1">
    <source>
        <dbReference type="EMBL" id="GGH20874.1"/>
    </source>
</evidence>
<dbReference type="EMBL" id="BMIA01000001">
    <property type="protein sequence ID" value="GGH20874.1"/>
    <property type="molecule type" value="Genomic_DNA"/>
</dbReference>
<reference evidence="2" key="1">
    <citation type="journal article" date="2019" name="Int. J. Syst. Evol. Microbiol.">
        <title>The Global Catalogue of Microorganisms (GCM) 10K type strain sequencing project: providing services to taxonomists for standard genome sequencing and annotation.</title>
        <authorList>
            <consortium name="The Broad Institute Genomics Platform"/>
            <consortium name="The Broad Institute Genome Sequencing Center for Infectious Disease"/>
            <person name="Wu L."/>
            <person name="Ma J."/>
        </authorList>
    </citation>
    <scope>NUCLEOTIDE SEQUENCE [LARGE SCALE GENOMIC DNA]</scope>
    <source>
        <strain evidence="2">CGMCC 1.15288</strain>
    </source>
</reference>
<comment type="caution">
    <text evidence="1">The sequence shown here is derived from an EMBL/GenBank/DDBJ whole genome shotgun (WGS) entry which is preliminary data.</text>
</comment>
<evidence type="ECO:0000313" key="2">
    <source>
        <dbReference type="Proteomes" id="UP000600214"/>
    </source>
</evidence>
<keyword evidence="2" id="KW-1185">Reference proteome</keyword>
<accession>A0ABQ1YDV7</accession>
<protein>
    <submittedName>
        <fullName evidence="1">Uncharacterized protein</fullName>
    </submittedName>
</protein>
<organism evidence="1 2">
    <name type="scientific">Dyadobacter endophyticus</name>
    <dbReference type="NCBI Taxonomy" id="1749036"/>
    <lineage>
        <taxon>Bacteria</taxon>
        <taxon>Pseudomonadati</taxon>
        <taxon>Bacteroidota</taxon>
        <taxon>Cytophagia</taxon>
        <taxon>Cytophagales</taxon>
        <taxon>Spirosomataceae</taxon>
        <taxon>Dyadobacter</taxon>
    </lineage>
</organism>
<gene>
    <name evidence="1" type="ORF">GCM10007423_01550</name>
</gene>
<dbReference type="Proteomes" id="UP000600214">
    <property type="component" value="Unassembled WGS sequence"/>
</dbReference>